<dbReference type="AlphaFoldDB" id="A0A1V8P0B8"/>
<feature type="domain" description="IprA winged helix-turn-helix" evidence="1">
    <location>
        <begin position="159"/>
        <end position="226"/>
    </location>
</feature>
<protein>
    <recommendedName>
        <fullName evidence="1">IprA winged helix-turn-helix domain-containing protein</fullName>
    </recommendedName>
</protein>
<comment type="caution">
    <text evidence="2">The sequence shown here is derived from an EMBL/GenBank/DDBJ whole genome shotgun (WGS) entry which is preliminary data.</text>
</comment>
<dbReference type="InterPro" id="IPR014710">
    <property type="entry name" value="RmlC-like_jellyroll"/>
</dbReference>
<dbReference type="Pfam" id="PF15977">
    <property type="entry name" value="HTH_46"/>
    <property type="match status" value="1"/>
</dbReference>
<dbReference type="EMBL" id="NAEW01000004">
    <property type="protein sequence ID" value="OQM42047.1"/>
    <property type="molecule type" value="Genomic_DNA"/>
</dbReference>
<proteinExistence type="predicted"/>
<gene>
    <name evidence="2" type="ORF">BZK42_10935</name>
</gene>
<dbReference type="Gene3D" id="2.60.120.10">
    <property type="entry name" value="Jelly Rolls"/>
    <property type="match status" value="1"/>
</dbReference>
<sequence length="228" mass="26199">MFISLWRDLFVNNKKRATSISYSIRHKKPLADINQLISILTPFANKLTIANKQSLKFRVDGQHKCFLLHQGNITLYRHADGIALNSESAPYIFGLSTQLLEHDYFYIRTNETSDISVLSIDDANRIIDRSNLWKGVAALLIYSATRMFDHCTKISALSSYEIICYQLYELMDETEEVRNNVSIVSYILSRTFLSRSSIMKILAQLKTGNYIETEKGLLRAINNIPSKY</sequence>
<accession>A0A1V8P0B8</accession>
<evidence type="ECO:0000313" key="3">
    <source>
        <dbReference type="Proteomes" id="UP000192573"/>
    </source>
</evidence>
<dbReference type="Proteomes" id="UP000192573">
    <property type="component" value="Unassembled WGS sequence"/>
</dbReference>
<dbReference type="InterPro" id="IPR041687">
    <property type="entry name" value="HTH_46"/>
</dbReference>
<reference evidence="2 3" key="1">
    <citation type="submission" date="2017-03" db="EMBL/GenBank/DDBJ databases">
        <authorList>
            <person name="Afonso C.L."/>
            <person name="Miller P.J."/>
            <person name="Scott M.A."/>
            <person name="Spackman E."/>
            <person name="Goraichik I."/>
            <person name="Dimitrov K.M."/>
            <person name="Suarez D.L."/>
            <person name="Swayne D.E."/>
        </authorList>
    </citation>
    <scope>NUCLEOTIDE SEQUENCE [LARGE SCALE GENOMIC DNA]</scope>
    <source>
        <strain evidence="2 3">ATCC 51113</strain>
    </source>
</reference>
<name>A0A1V8P0B8_CITBR</name>
<evidence type="ECO:0000313" key="2">
    <source>
        <dbReference type="EMBL" id="OQM42047.1"/>
    </source>
</evidence>
<organism evidence="2 3">
    <name type="scientific">Citrobacter braakii</name>
    <dbReference type="NCBI Taxonomy" id="57706"/>
    <lineage>
        <taxon>Bacteria</taxon>
        <taxon>Pseudomonadati</taxon>
        <taxon>Pseudomonadota</taxon>
        <taxon>Gammaproteobacteria</taxon>
        <taxon>Enterobacterales</taxon>
        <taxon>Enterobacteriaceae</taxon>
        <taxon>Citrobacter</taxon>
        <taxon>Citrobacter freundii complex</taxon>
    </lineage>
</organism>
<evidence type="ECO:0000259" key="1">
    <source>
        <dbReference type="Pfam" id="PF15977"/>
    </source>
</evidence>